<organism evidence="2 3">
    <name type="scientific">Haloactinospora alba</name>
    <dbReference type="NCBI Taxonomy" id="405555"/>
    <lineage>
        <taxon>Bacteria</taxon>
        <taxon>Bacillati</taxon>
        <taxon>Actinomycetota</taxon>
        <taxon>Actinomycetes</taxon>
        <taxon>Streptosporangiales</taxon>
        <taxon>Nocardiopsidaceae</taxon>
        <taxon>Haloactinospora</taxon>
    </lineage>
</organism>
<feature type="compositionally biased region" description="Polar residues" evidence="1">
    <location>
        <begin position="42"/>
        <end position="58"/>
    </location>
</feature>
<gene>
    <name evidence="2" type="ORF">FHX37_2481</name>
</gene>
<feature type="region of interest" description="Disordered" evidence="1">
    <location>
        <begin position="30"/>
        <end position="77"/>
    </location>
</feature>
<dbReference type="AlphaFoldDB" id="A0A543NKX6"/>
<protein>
    <submittedName>
        <fullName evidence="2">Uncharacterized protein</fullName>
    </submittedName>
</protein>
<reference evidence="2 3" key="1">
    <citation type="submission" date="2019-06" db="EMBL/GenBank/DDBJ databases">
        <title>Sequencing the genomes of 1000 actinobacteria strains.</title>
        <authorList>
            <person name="Klenk H.-P."/>
        </authorList>
    </citation>
    <scope>NUCLEOTIDE SEQUENCE [LARGE SCALE GENOMIC DNA]</scope>
    <source>
        <strain evidence="2 3">DSM 45015</strain>
    </source>
</reference>
<dbReference type="EMBL" id="VFQC01000001">
    <property type="protein sequence ID" value="TQN32518.1"/>
    <property type="molecule type" value="Genomic_DNA"/>
</dbReference>
<proteinExistence type="predicted"/>
<dbReference type="RefSeq" id="WP_141923996.1">
    <property type="nucleotide sequence ID" value="NZ_VFQC01000001.1"/>
</dbReference>
<accession>A0A543NKX6</accession>
<evidence type="ECO:0000313" key="3">
    <source>
        <dbReference type="Proteomes" id="UP000317422"/>
    </source>
</evidence>
<keyword evidence="3" id="KW-1185">Reference proteome</keyword>
<sequence>MRRSTLRTVVLAAGVAVVAAGIMALRFTEDGDAGSWTADPKAQTTSHEVTQDPSSAESYWTEERMKEAEPAPMPRDE</sequence>
<comment type="caution">
    <text evidence="2">The sequence shown here is derived from an EMBL/GenBank/DDBJ whole genome shotgun (WGS) entry which is preliminary data.</text>
</comment>
<feature type="compositionally biased region" description="Basic and acidic residues" evidence="1">
    <location>
        <begin position="61"/>
        <end position="77"/>
    </location>
</feature>
<evidence type="ECO:0000313" key="2">
    <source>
        <dbReference type="EMBL" id="TQN32518.1"/>
    </source>
</evidence>
<dbReference type="Proteomes" id="UP000317422">
    <property type="component" value="Unassembled WGS sequence"/>
</dbReference>
<evidence type="ECO:0000256" key="1">
    <source>
        <dbReference type="SAM" id="MobiDB-lite"/>
    </source>
</evidence>
<dbReference type="OrthoDB" id="4334474at2"/>
<name>A0A543NKX6_9ACTN</name>